<sequence>MDSFSVPSRWFDMEGQLEGQLCARALRVAGDAGANSASCHPLGAGNADVRLRTPFPEQLKAHQGDGKEKETQTPTWLTELCWSRVGSRRGCPRCFVDLRPPGDMGLFLRASSTLNTSDNLVHSSTDRDAGFTLLARAAPAPARHAAQHWDTSETMRGLEAEESRSTPRANSLTESESREQTEPDGEENCCDDKSETQELRQQAAISEGCVTSRVAGKPSFSSDFLCVALGGGEGHLVPPTQHPSHFSQILDASLHTMQHSLLLPFISAVYTHFPILFSLSASHRVFRRQLSPSAVFASEAACGLVPGPTTRGLRCSIPN</sequence>
<feature type="compositionally biased region" description="Basic and acidic residues" evidence="1">
    <location>
        <begin position="150"/>
        <end position="165"/>
    </location>
</feature>
<dbReference type="EMBL" id="JAROKS010000013">
    <property type="protein sequence ID" value="KAK1797638.1"/>
    <property type="molecule type" value="Genomic_DNA"/>
</dbReference>
<evidence type="ECO:0000313" key="3">
    <source>
        <dbReference type="Proteomes" id="UP001239994"/>
    </source>
</evidence>
<feature type="region of interest" description="Disordered" evidence="1">
    <location>
        <begin position="140"/>
        <end position="191"/>
    </location>
</feature>
<dbReference type="Proteomes" id="UP001239994">
    <property type="component" value="Unassembled WGS sequence"/>
</dbReference>
<accession>A0AAD8ZDP8</accession>
<dbReference type="AlphaFoldDB" id="A0AAD8ZDP8"/>
<evidence type="ECO:0000313" key="2">
    <source>
        <dbReference type="EMBL" id="KAK1797638.1"/>
    </source>
</evidence>
<comment type="caution">
    <text evidence="2">The sequence shown here is derived from an EMBL/GenBank/DDBJ whole genome shotgun (WGS) entry which is preliminary data.</text>
</comment>
<keyword evidence="3" id="KW-1185">Reference proteome</keyword>
<proteinExistence type="predicted"/>
<organism evidence="2 3">
    <name type="scientific">Electrophorus voltai</name>
    <dbReference type="NCBI Taxonomy" id="2609070"/>
    <lineage>
        <taxon>Eukaryota</taxon>
        <taxon>Metazoa</taxon>
        <taxon>Chordata</taxon>
        <taxon>Craniata</taxon>
        <taxon>Vertebrata</taxon>
        <taxon>Euteleostomi</taxon>
        <taxon>Actinopterygii</taxon>
        <taxon>Neopterygii</taxon>
        <taxon>Teleostei</taxon>
        <taxon>Ostariophysi</taxon>
        <taxon>Gymnotiformes</taxon>
        <taxon>Gymnotoidei</taxon>
        <taxon>Gymnotidae</taxon>
        <taxon>Electrophorus</taxon>
    </lineage>
</organism>
<reference evidence="2" key="1">
    <citation type="submission" date="2023-03" db="EMBL/GenBank/DDBJ databases">
        <title>Electrophorus voltai genome.</title>
        <authorList>
            <person name="Bian C."/>
        </authorList>
    </citation>
    <scope>NUCLEOTIDE SEQUENCE</scope>
    <source>
        <strain evidence="2">CB-2022</strain>
        <tissue evidence="2">Muscle</tissue>
    </source>
</reference>
<protein>
    <submittedName>
        <fullName evidence="2">Uncharacterized protein</fullName>
    </submittedName>
</protein>
<evidence type="ECO:0000256" key="1">
    <source>
        <dbReference type="SAM" id="MobiDB-lite"/>
    </source>
</evidence>
<gene>
    <name evidence="2" type="ORF">P4O66_008001</name>
</gene>
<name>A0AAD8ZDP8_9TELE</name>